<organism evidence="7 8">
    <name type="scientific">Marinomonas pontica</name>
    <dbReference type="NCBI Taxonomy" id="264739"/>
    <lineage>
        <taxon>Bacteria</taxon>
        <taxon>Pseudomonadati</taxon>
        <taxon>Pseudomonadota</taxon>
        <taxon>Gammaproteobacteria</taxon>
        <taxon>Oceanospirillales</taxon>
        <taxon>Oceanospirillaceae</taxon>
        <taxon>Marinomonas</taxon>
    </lineage>
</organism>
<evidence type="ECO:0008006" key="9">
    <source>
        <dbReference type="Google" id="ProtNLM"/>
    </source>
</evidence>
<evidence type="ECO:0000256" key="2">
    <source>
        <dbReference type="ARBA" id="ARBA00022803"/>
    </source>
</evidence>
<dbReference type="SUPFAM" id="SSF48452">
    <property type="entry name" value="TPR-like"/>
    <property type="match status" value="1"/>
</dbReference>
<dbReference type="PROSITE" id="PS50005">
    <property type="entry name" value="TPR"/>
    <property type="match status" value="1"/>
</dbReference>
<evidence type="ECO:0000313" key="8">
    <source>
        <dbReference type="Proteomes" id="UP001307608"/>
    </source>
</evidence>
<keyword evidence="1" id="KW-0677">Repeat</keyword>
<dbReference type="InterPro" id="IPR056412">
    <property type="entry name" value="Ig_CycH"/>
</dbReference>
<dbReference type="InterPro" id="IPR051263">
    <property type="entry name" value="C-type_cytochrome_biogenesis"/>
</dbReference>
<evidence type="ECO:0000313" key="7">
    <source>
        <dbReference type="EMBL" id="BDX03638.1"/>
    </source>
</evidence>
<dbReference type="Proteomes" id="UP001307608">
    <property type="component" value="Chromosome"/>
</dbReference>
<dbReference type="Pfam" id="PF23892">
    <property type="entry name" value="Ig_CycH"/>
    <property type="match status" value="1"/>
</dbReference>
<sequence>MIFAYGVMLSILVLSVVFLFASLSFRSTHFSNQKSEQEKQTFATVRRQEIAEEVECGRLTLVESNQLLRDVDEEAKAPISESRRIRSDIGFARWVLLGGMSLAILGSVSLYQWMGYSKEVIFTQDLQHQRLTPGKITHFLRYRSERYDRVEDWYYLATDYVSSKRYKEATLAFEKALEELPIDAENRVNLLVEYAQAIFYANDNHATQKMSEVVDAILRVDPTQATALDLKGVAEFAKQNYLGAVLAWQEAIRYSNHSAERLALLSAISQARKMGEIDYQDVAPIITDQIAVKVVWDDRKLTWQPDDVLLVYAVVDGQKMPVAIQRVFPEDLGQPILLTNLDSLMPTISLAQAKRVDLIVKLANVNDNDLTKGQIIGMKRNLLVNRKEIFAINVAL</sequence>
<keyword evidence="2 3" id="KW-0802">TPR repeat</keyword>
<evidence type="ECO:0000256" key="3">
    <source>
        <dbReference type="PROSITE-ProRule" id="PRU00339"/>
    </source>
</evidence>
<feature type="domain" description="Cytochrome c-type biogenesis protein H TPR" evidence="6">
    <location>
        <begin position="148"/>
        <end position="255"/>
    </location>
</feature>
<protein>
    <recommendedName>
        <fullName evidence="9">C-type cytochrome biogenesis protein CcmI</fullName>
    </recommendedName>
</protein>
<feature type="domain" description="Cytochrome c-type biogenesis protein H Ig-like" evidence="5">
    <location>
        <begin position="301"/>
        <end position="393"/>
    </location>
</feature>
<keyword evidence="4" id="KW-1133">Transmembrane helix</keyword>
<dbReference type="PANTHER" id="PTHR47870">
    <property type="entry name" value="CYTOCHROME C-TYPE BIOGENESIS PROTEIN CCMH"/>
    <property type="match status" value="1"/>
</dbReference>
<evidence type="ECO:0000256" key="4">
    <source>
        <dbReference type="SAM" id="Phobius"/>
    </source>
</evidence>
<dbReference type="InterPro" id="IPR056413">
    <property type="entry name" value="TPR_CcmH_CycH"/>
</dbReference>
<feature type="transmembrane region" description="Helical" evidence="4">
    <location>
        <begin position="91"/>
        <end position="114"/>
    </location>
</feature>
<keyword evidence="4" id="KW-0472">Membrane</keyword>
<reference evidence="7 8" key="1">
    <citation type="submission" date="2023-01" db="EMBL/GenBank/DDBJ databases">
        <title>Complete genome sequence of Marinomonas pontica strain 200518_36.</title>
        <authorList>
            <person name="Ueki S."/>
            <person name="Gajardo G."/>
            <person name="Maruyama F."/>
        </authorList>
    </citation>
    <scope>NUCLEOTIDE SEQUENCE [LARGE SCALE GENOMIC DNA]</scope>
    <source>
        <strain evidence="7 8">200518_36</strain>
    </source>
</reference>
<dbReference type="RefSeq" id="WP_338268303.1">
    <property type="nucleotide sequence ID" value="NZ_AP027271.1"/>
</dbReference>
<evidence type="ECO:0000256" key="1">
    <source>
        <dbReference type="ARBA" id="ARBA00022737"/>
    </source>
</evidence>
<dbReference type="PANTHER" id="PTHR47870:SF4">
    <property type="entry name" value="CYTOCHROME C-TYPE BIOGENESIS PROTEIN CYCH"/>
    <property type="match status" value="1"/>
</dbReference>
<evidence type="ECO:0000259" key="6">
    <source>
        <dbReference type="Pfam" id="PF23914"/>
    </source>
</evidence>
<dbReference type="InterPro" id="IPR019734">
    <property type="entry name" value="TPR_rpt"/>
</dbReference>
<dbReference type="SMART" id="SM00028">
    <property type="entry name" value="TPR"/>
    <property type="match status" value="2"/>
</dbReference>
<feature type="repeat" description="TPR" evidence="3">
    <location>
        <begin position="150"/>
        <end position="183"/>
    </location>
</feature>
<proteinExistence type="predicted"/>
<gene>
    <name evidence="7" type="ORF">MACH16_23860</name>
</gene>
<accession>A0ABM8FFF9</accession>
<dbReference type="Pfam" id="PF23914">
    <property type="entry name" value="TPR_CcmH_CycH"/>
    <property type="match status" value="1"/>
</dbReference>
<name>A0ABM8FFF9_9GAMM</name>
<evidence type="ECO:0000259" key="5">
    <source>
        <dbReference type="Pfam" id="PF23892"/>
    </source>
</evidence>
<feature type="transmembrane region" description="Helical" evidence="4">
    <location>
        <begin position="6"/>
        <end position="25"/>
    </location>
</feature>
<dbReference type="InterPro" id="IPR011990">
    <property type="entry name" value="TPR-like_helical_dom_sf"/>
</dbReference>
<keyword evidence="8" id="KW-1185">Reference proteome</keyword>
<keyword evidence="4" id="KW-0812">Transmembrane</keyword>
<dbReference type="EMBL" id="AP027271">
    <property type="protein sequence ID" value="BDX03638.1"/>
    <property type="molecule type" value="Genomic_DNA"/>
</dbReference>
<dbReference type="Gene3D" id="1.25.40.10">
    <property type="entry name" value="Tetratricopeptide repeat domain"/>
    <property type="match status" value="1"/>
</dbReference>